<reference evidence="1" key="2">
    <citation type="journal article" date="2022" name="New Phytol.">
        <title>Evolutionary transition to the ectomycorrhizal habit in the genomes of a hyperdiverse lineage of mushroom-forming fungi.</title>
        <authorList>
            <person name="Looney B."/>
            <person name="Miyauchi S."/>
            <person name="Morin E."/>
            <person name="Drula E."/>
            <person name="Courty P.E."/>
            <person name="Kohler A."/>
            <person name="Kuo A."/>
            <person name="LaButti K."/>
            <person name="Pangilinan J."/>
            <person name="Lipzen A."/>
            <person name="Riley R."/>
            <person name="Andreopoulos W."/>
            <person name="He G."/>
            <person name="Johnson J."/>
            <person name="Nolan M."/>
            <person name="Tritt A."/>
            <person name="Barry K.W."/>
            <person name="Grigoriev I.V."/>
            <person name="Nagy L.G."/>
            <person name="Hibbett D."/>
            <person name="Henrissat B."/>
            <person name="Matheny P.B."/>
            <person name="Labbe J."/>
            <person name="Martin F.M."/>
        </authorList>
    </citation>
    <scope>NUCLEOTIDE SEQUENCE</scope>
    <source>
        <strain evidence="1">FP105234-sp</strain>
    </source>
</reference>
<protein>
    <submittedName>
        <fullName evidence="1">Uncharacterized protein</fullName>
    </submittedName>
</protein>
<gene>
    <name evidence="1" type="ORF">FA95DRAFT_1607587</name>
</gene>
<organism evidence="1 2">
    <name type="scientific">Auriscalpium vulgare</name>
    <dbReference type="NCBI Taxonomy" id="40419"/>
    <lineage>
        <taxon>Eukaryota</taxon>
        <taxon>Fungi</taxon>
        <taxon>Dikarya</taxon>
        <taxon>Basidiomycota</taxon>
        <taxon>Agaricomycotina</taxon>
        <taxon>Agaricomycetes</taxon>
        <taxon>Russulales</taxon>
        <taxon>Auriscalpiaceae</taxon>
        <taxon>Auriscalpium</taxon>
    </lineage>
</organism>
<proteinExistence type="predicted"/>
<evidence type="ECO:0000313" key="1">
    <source>
        <dbReference type="EMBL" id="KAI0045548.1"/>
    </source>
</evidence>
<name>A0ACB8RPW4_9AGAM</name>
<dbReference type="EMBL" id="MU275948">
    <property type="protein sequence ID" value="KAI0045548.1"/>
    <property type="molecule type" value="Genomic_DNA"/>
</dbReference>
<keyword evidence="2" id="KW-1185">Reference proteome</keyword>
<dbReference type="Proteomes" id="UP000814033">
    <property type="component" value="Unassembled WGS sequence"/>
</dbReference>
<reference evidence="1" key="1">
    <citation type="submission" date="2021-02" db="EMBL/GenBank/DDBJ databases">
        <authorList>
            <consortium name="DOE Joint Genome Institute"/>
            <person name="Ahrendt S."/>
            <person name="Looney B.P."/>
            <person name="Miyauchi S."/>
            <person name="Morin E."/>
            <person name="Drula E."/>
            <person name="Courty P.E."/>
            <person name="Chicoki N."/>
            <person name="Fauchery L."/>
            <person name="Kohler A."/>
            <person name="Kuo A."/>
            <person name="Labutti K."/>
            <person name="Pangilinan J."/>
            <person name="Lipzen A."/>
            <person name="Riley R."/>
            <person name="Andreopoulos W."/>
            <person name="He G."/>
            <person name="Johnson J."/>
            <person name="Barry K.W."/>
            <person name="Grigoriev I.V."/>
            <person name="Nagy L."/>
            <person name="Hibbett D."/>
            <person name="Henrissat B."/>
            <person name="Matheny P.B."/>
            <person name="Labbe J."/>
            <person name="Martin F."/>
        </authorList>
    </citation>
    <scope>NUCLEOTIDE SEQUENCE</scope>
    <source>
        <strain evidence="1">FP105234-sp</strain>
    </source>
</reference>
<sequence length="252" mass="27831">MSPLPHDIHVDIIDWVYRSSQHAGIDYETLGACSLVCKSWTGPSQRLVFRRTSILNHMEQLQRLLTVLIQNPLLPTYVRSINYVFHAAADTNENFFTLITLCSSVSNLSLFPIAKPSETLELMDRIRGMHLPITSLHTFGGPGIVSGLASLWPGLRCLAIGDFVMPQLDFSTVPFSTPRGLQMHFRGTGGALLTMESTDVSALRELEVVGGEWDPRLTTRTALFRNLTALILDGALPPQRGQAATNVKHGRP</sequence>
<comment type="caution">
    <text evidence="1">The sequence shown here is derived from an EMBL/GenBank/DDBJ whole genome shotgun (WGS) entry which is preliminary data.</text>
</comment>
<evidence type="ECO:0000313" key="2">
    <source>
        <dbReference type="Proteomes" id="UP000814033"/>
    </source>
</evidence>
<accession>A0ACB8RPW4</accession>